<name>A0A9P6TVG1_9FUNG</name>
<proteinExistence type="predicted"/>
<feature type="compositionally biased region" description="Acidic residues" evidence="2">
    <location>
        <begin position="837"/>
        <end position="860"/>
    </location>
</feature>
<keyword evidence="4" id="KW-1185">Reference proteome</keyword>
<dbReference type="Proteomes" id="UP000726737">
    <property type="component" value="Unassembled WGS sequence"/>
</dbReference>
<evidence type="ECO:0000256" key="1">
    <source>
        <dbReference type="SAM" id="Coils"/>
    </source>
</evidence>
<evidence type="ECO:0000313" key="4">
    <source>
        <dbReference type="Proteomes" id="UP000726737"/>
    </source>
</evidence>
<comment type="caution">
    <text evidence="3">The sequence shown here is derived from an EMBL/GenBank/DDBJ whole genome shotgun (WGS) entry which is preliminary data.</text>
</comment>
<feature type="compositionally biased region" description="Polar residues" evidence="2">
    <location>
        <begin position="862"/>
        <end position="881"/>
    </location>
</feature>
<feature type="compositionally biased region" description="Acidic residues" evidence="2">
    <location>
        <begin position="446"/>
        <end position="456"/>
    </location>
</feature>
<organism evidence="3 4">
    <name type="scientific">Mortierella polycephala</name>
    <dbReference type="NCBI Taxonomy" id="41804"/>
    <lineage>
        <taxon>Eukaryota</taxon>
        <taxon>Fungi</taxon>
        <taxon>Fungi incertae sedis</taxon>
        <taxon>Mucoromycota</taxon>
        <taxon>Mortierellomycotina</taxon>
        <taxon>Mortierellomycetes</taxon>
        <taxon>Mortierellales</taxon>
        <taxon>Mortierellaceae</taxon>
        <taxon>Mortierella</taxon>
    </lineage>
</organism>
<feature type="region of interest" description="Disordered" evidence="2">
    <location>
        <begin position="834"/>
        <end position="890"/>
    </location>
</feature>
<dbReference type="AlphaFoldDB" id="A0A9P6TVG1"/>
<accession>A0A9P6TVG1</accession>
<keyword evidence="1" id="KW-0175">Coiled coil</keyword>
<gene>
    <name evidence="3" type="ORF">BG011_000724</name>
</gene>
<protein>
    <submittedName>
        <fullName evidence="3">Uncharacterized protein</fullName>
    </submittedName>
</protein>
<feature type="region of interest" description="Disordered" evidence="2">
    <location>
        <begin position="436"/>
        <end position="464"/>
    </location>
</feature>
<dbReference type="EMBL" id="JAAAJA010001163">
    <property type="protein sequence ID" value="KAG0247928.1"/>
    <property type="molecule type" value="Genomic_DNA"/>
</dbReference>
<feature type="region of interest" description="Disordered" evidence="2">
    <location>
        <begin position="626"/>
        <end position="645"/>
    </location>
</feature>
<feature type="compositionally biased region" description="Basic and acidic residues" evidence="2">
    <location>
        <begin position="636"/>
        <end position="645"/>
    </location>
</feature>
<feature type="non-terminal residue" evidence="3">
    <location>
        <position position="916"/>
    </location>
</feature>
<sequence>MMELKANRSLLHPSANDLVHKLQLAHPFLKDHPHLLPPPLFALQGLPTSAASTFSTAPFASQAPSAPAESVSAAASPALLELQRREVIRHFVVDKEWIDKAPKERRNDPEYHRRLLSAFNDNAFKGNEQTKKALRHLLTLGLAAVPAREPQSFPSSDVIPSLASTLPSTPPLPVHQPLASYIARFLNCLLSPNEKDHPEHQFAFKASLDVTLGLSEIVRSRLFFLCLAQEFQVNIFLFSSKCKTRLFETEGAQHSIGFFHSVDNFLYANEYLVLTTSRNPPKVMMAVDPQSSPSSNTYAVAQLRTGPRSRPTSRTSDVTITQFEEALRKAFDDRIEHSIKEKIKTETKKSSYGKMTEVEQDTAMSSHYTDLMDDLSTRTQLPRGAMGTFDSHLKGGHNIKSSVDIAKAHAVLVKNQKEATDRRLEIWKDVGAIRKKVEEAQKPPQDPDDDGDENGSGDEVHDKKNLRTCTVSLNQILRPDLEVNGRKVFVEAVTKAQGSITDHISDLSILVLKTTLQVAAGKAYGNAVSSELQLQTLLPDGFIIRDQAVKTSISVAPIPDGLPNILEDALKGKIDGSTKSDLAFFFSQDHIQLLNSAFLGERGPSGADAKINHELWIQCAEALGDPEEQRKRNKQRREDDQRDIDGYSHTINEAVREFTTAVKNLWNGSIYSKMLEFLLRILLRLHLAPRREERNRANKLAKALEKNAKDVVRRAENSDSEDLAMDDIVENLGMDVDDDDLAMDVDDDGLAKDITQQRKMGRKVWLSNVKRLLNDLSDVVERGEPSKAAQRVNTIMALLKKLAENPPIKVQGWIPSIDEVMLETMPAKEVADKADDAIPDGDEDDTDDGDSVVGGDDGDNLEGSSNKGHPESNSSKSNPEDNNIVKEPPQRRLNALKAILKKILESPEPIGDTAEW</sequence>
<evidence type="ECO:0000256" key="2">
    <source>
        <dbReference type="SAM" id="MobiDB-lite"/>
    </source>
</evidence>
<feature type="coiled-coil region" evidence="1">
    <location>
        <begin position="694"/>
        <end position="721"/>
    </location>
</feature>
<dbReference type="OrthoDB" id="2448708at2759"/>
<evidence type="ECO:0000313" key="3">
    <source>
        <dbReference type="EMBL" id="KAG0247928.1"/>
    </source>
</evidence>
<reference evidence="3" key="1">
    <citation type="journal article" date="2020" name="Fungal Divers.">
        <title>Resolving the Mortierellaceae phylogeny through synthesis of multi-gene phylogenetics and phylogenomics.</title>
        <authorList>
            <person name="Vandepol N."/>
            <person name="Liber J."/>
            <person name="Desiro A."/>
            <person name="Na H."/>
            <person name="Kennedy M."/>
            <person name="Barry K."/>
            <person name="Grigoriev I.V."/>
            <person name="Miller A.N."/>
            <person name="O'Donnell K."/>
            <person name="Stajich J.E."/>
            <person name="Bonito G."/>
        </authorList>
    </citation>
    <scope>NUCLEOTIDE SEQUENCE</scope>
    <source>
        <strain evidence="3">KOD948</strain>
    </source>
</reference>